<dbReference type="Proteomes" id="UP001333710">
    <property type="component" value="Chromosome"/>
</dbReference>
<organism evidence="3 4">
    <name type="scientific">Planctobacterium marinum</name>
    <dbReference type="NCBI Taxonomy" id="1631968"/>
    <lineage>
        <taxon>Bacteria</taxon>
        <taxon>Pseudomonadati</taxon>
        <taxon>Pseudomonadota</taxon>
        <taxon>Gammaproteobacteria</taxon>
        <taxon>Alteromonadales</taxon>
        <taxon>Alteromonadaceae</taxon>
        <taxon>Planctobacterium</taxon>
    </lineage>
</organism>
<dbReference type="InterPro" id="IPR036477">
    <property type="entry name" value="Formyl_transf_N_sf"/>
</dbReference>
<dbReference type="PANTHER" id="PTHR11138:SF5">
    <property type="entry name" value="METHIONYL-TRNA FORMYLTRANSFERASE, MITOCHONDRIAL"/>
    <property type="match status" value="1"/>
</dbReference>
<evidence type="ECO:0000259" key="2">
    <source>
        <dbReference type="Pfam" id="PF02911"/>
    </source>
</evidence>
<dbReference type="Pfam" id="PF02911">
    <property type="entry name" value="Formyl_trans_C"/>
    <property type="match status" value="1"/>
</dbReference>
<dbReference type="GO" id="GO:0005829">
    <property type="term" value="C:cytosol"/>
    <property type="evidence" value="ECO:0007669"/>
    <property type="project" value="TreeGrafter"/>
</dbReference>
<sequence>MSAKVSVFSSSMMSWSLITHLRQMGKLAGVIVEQVDSPEVNQLIFNLNQQQIPYSVYQPDRLNSLFSDINSWQSNLGLVFFFSQILPGEVIENFSGDIFNIHASALPNYRGSMPIYWQLYNHEPATALTIHYLTNTVDDGDIVMQKEVIIHPYDNIQTLTGSMLIALSQILPNFINLWEKNGLQRQTQRTFTKHDVFARALQEKDQWIDWDCMSASDIVGAARARNPLFGGVMARSNQGVFNIMQCAVVNVPLYGIAPGTVMQVDKEKGLIVATIEQAIAIDVVVTQQGYYSGYSYAVTHKIDVASKLYGPG</sequence>
<accession>A0AA48KVU9</accession>
<name>A0AA48KVU9_9ALTE</name>
<evidence type="ECO:0008006" key="5">
    <source>
        <dbReference type="Google" id="ProtNLM"/>
    </source>
</evidence>
<dbReference type="PANTHER" id="PTHR11138">
    <property type="entry name" value="METHIONYL-TRNA FORMYLTRANSFERASE"/>
    <property type="match status" value="1"/>
</dbReference>
<gene>
    <name evidence="3" type="ORF">MACH26_34160</name>
</gene>
<reference evidence="3" key="1">
    <citation type="submission" date="2023-01" db="EMBL/GenBank/DDBJ databases">
        <title>Complete genome sequence of Planctobacterium marinum strain Dej080120_11.</title>
        <authorList>
            <person name="Ueki S."/>
            <person name="Maruyama F."/>
        </authorList>
    </citation>
    <scope>NUCLEOTIDE SEQUENCE</scope>
    <source>
        <strain evidence="3">Dej080120_11</strain>
    </source>
</reference>
<protein>
    <recommendedName>
        <fullName evidence="5">Methionyl-tRNA formyltransferase</fullName>
    </recommendedName>
</protein>
<proteinExistence type="predicted"/>
<dbReference type="SUPFAM" id="SSF50486">
    <property type="entry name" value="FMT C-terminal domain-like"/>
    <property type="match status" value="1"/>
</dbReference>
<dbReference type="EMBL" id="AP027272">
    <property type="protein sequence ID" value="BDX07895.1"/>
    <property type="molecule type" value="Genomic_DNA"/>
</dbReference>
<dbReference type="AlphaFoldDB" id="A0AA48KVU9"/>
<dbReference type="Pfam" id="PF00551">
    <property type="entry name" value="Formyl_trans_N"/>
    <property type="match status" value="1"/>
</dbReference>
<dbReference type="GO" id="GO:0004479">
    <property type="term" value="F:methionyl-tRNA formyltransferase activity"/>
    <property type="evidence" value="ECO:0007669"/>
    <property type="project" value="TreeGrafter"/>
</dbReference>
<feature type="domain" description="Formyl transferase N-terminal" evidence="1">
    <location>
        <begin position="61"/>
        <end position="173"/>
    </location>
</feature>
<dbReference type="InterPro" id="IPR005793">
    <property type="entry name" value="Formyl_trans_C"/>
</dbReference>
<dbReference type="InterPro" id="IPR002376">
    <property type="entry name" value="Formyl_transf_N"/>
</dbReference>
<evidence type="ECO:0000259" key="1">
    <source>
        <dbReference type="Pfam" id="PF00551"/>
    </source>
</evidence>
<dbReference type="KEGG" id="pmaw:MACH26_34160"/>
<dbReference type="RefSeq" id="WP_338293994.1">
    <property type="nucleotide sequence ID" value="NZ_AP027272.1"/>
</dbReference>
<keyword evidence="4" id="KW-1185">Reference proteome</keyword>
<evidence type="ECO:0000313" key="3">
    <source>
        <dbReference type="EMBL" id="BDX07895.1"/>
    </source>
</evidence>
<dbReference type="SUPFAM" id="SSF53328">
    <property type="entry name" value="Formyltransferase"/>
    <property type="match status" value="1"/>
</dbReference>
<dbReference type="Gene3D" id="3.40.50.12230">
    <property type="match status" value="1"/>
</dbReference>
<feature type="domain" description="Formyl transferase C-terminal" evidence="2">
    <location>
        <begin position="202"/>
        <end position="284"/>
    </location>
</feature>
<evidence type="ECO:0000313" key="4">
    <source>
        <dbReference type="Proteomes" id="UP001333710"/>
    </source>
</evidence>
<dbReference type="InterPro" id="IPR011034">
    <property type="entry name" value="Formyl_transferase-like_C_sf"/>
</dbReference>